<sequence length="355" mass="38128">MTEKPHGQSRTAICVIPERRVCPLAFSAATKHSDRDVGEYIMLRILAGSMFLALTQIAGADMGSEAAAFEHASAFLSPYRMIVGGFSAPASPVPGQPPSGAYLKLFHPSALTANGPDLYVVDSGQRLLLRIDTVSQSITPLREISPLPGVRIKAGIDGSVYVLRPDRGEVTRLTRDGRPIVTFSAKYEVLQPADIVIEPTLNRPWISDAAGGVFAFHPSGRKSEPLVGRGDGFPDELAGATLLAANRVHVAGIDPRCRCIVDFDRDGYVIGKYGEGKLLNPSDIALDAHDRTWVIDRGDRSLKIFDHGELVATLKPAQLGLVDLTAISIDVYHAYIADAPSGRIGVFGVTPPSRR</sequence>
<keyword evidence="2" id="KW-1185">Reference proteome</keyword>
<evidence type="ECO:0000313" key="2">
    <source>
        <dbReference type="Proteomes" id="UP000634522"/>
    </source>
</evidence>
<accession>A0ABX1NKR3</accession>
<dbReference type="EMBL" id="WTVS01000056">
    <property type="protein sequence ID" value="NMF99870.1"/>
    <property type="molecule type" value="Genomic_DNA"/>
</dbReference>
<name>A0ABX1NKR3_9RHOO</name>
<comment type="caution">
    <text evidence="1">The sequence shown here is derived from an EMBL/GenBank/DDBJ whole genome shotgun (WGS) entry which is preliminary data.</text>
</comment>
<evidence type="ECO:0008006" key="3">
    <source>
        <dbReference type="Google" id="ProtNLM"/>
    </source>
</evidence>
<dbReference type="InterPro" id="IPR011042">
    <property type="entry name" value="6-blade_b-propeller_TolB-like"/>
</dbReference>
<dbReference type="Gene3D" id="2.120.10.30">
    <property type="entry name" value="TolB, C-terminal domain"/>
    <property type="match status" value="1"/>
</dbReference>
<proteinExistence type="predicted"/>
<dbReference type="Proteomes" id="UP000634522">
    <property type="component" value="Unassembled WGS sequence"/>
</dbReference>
<reference evidence="1 2" key="1">
    <citation type="submission" date="2019-12" db="EMBL/GenBank/DDBJ databases">
        <title>Comparative genomics gives insights into the taxonomy of the Azoarcus-Aromatoleum group and reveals separate origins of nif in the plant-associated Azoarcus and non-plant-associated Aromatoleum sub-groups.</title>
        <authorList>
            <person name="Lafos M."/>
            <person name="Maluk M."/>
            <person name="Batista M."/>
            <person name="Junghare M."/>
            <person name="Carmona M."/>
            <person name="Faoro H."/>
            <person name="Cruz L.M."/>
            <person name="Battistoni F."/>
            <person name="De Souza E."/>
            <person name="Pedrosa F."/>
            <person name="Chen W.-M."/>
            <person name="Poole P.S."/>
            <person name="Dixon R.A."/>
            <person name="James E.K."/>
        </authorList>
    </citation>
    <scope>NUCLEOTIDE SEQUENCE [LARGE SCALE GENOMIC DNA]</scope>
    <source>
        <strain evidence="1 2">T</strain>
    </source>
</reference>
<dbReference type="SUPFAM" id="SSF101898">
    <property type="entry name" value="NHL repeat"/>
    <property type="match status" value="1"/>
</dbReference>
<evidence type="ECO:0000313" key="1">
    <source>
        <dbReference type="EMBL" id="NMF99870.1"/>
    </source>
</evidence>
<protein>
    <recommendedName>
        <fullName evidence="3">NHL repeat containing protein</fullName>
    </recommendedName>
</protein>
<organism evidence="1 2">
    <name type="scientific">Aromatoleum toluolicum</name>
    <dbReference type="NCBI Taxonomy" id="90060"/>
    <lineage>
        <taxon>Bacteria</taxon>
        <taxon>Pseudomonadati</taxon>
        <taxon>Pseudomonadota</taxon>
        <taxon>Betaproteobacteria</taxon>
        <taxon>Rhodocyclales</taxon>
        <taxon>Rhodocyclaceae</taxon>
        <taxon>Aromatoleum</taxon>
    </lineage>
</organism>
<gene>
    <name evidence="1" type="ORF">GPA27_21065</name>
</gene>